<proteinExistence type="predicted"/>
<evidence type="ECO:0000313" key="2">
    <source>
        <dbReference type="Proteomes" id="UP000516173"/>
    </source>
</evidence>
<dbReference type="RefSeq" id="WP_187689633.1">
    <property type="nucleotide sequence ID" value="NZ_AP023397.1"/>
</dbReference>
<geneLocation type="plasmid" evidence="1 2">
    <name>pFMUON74</name>
</geneLocation>
<keyword evidence="2" id="KW-1185">Reference proteome</keyword>
<reference evidence="1 2" key="1">
    <citation type="submission" date="2020-08" db="EMBL/GenBank/DDBJ databases">
        <title>Genome Sequencing of Nocardia wallacei strain FMUON74 and assembly.</title>
        <authorList>
            <person name="Toyokawa M."/>
            <person name="Uesaka K."/>
        </authorList>
    </citation>
    <scope>NUCLEOTIDE SEQUENCE [LARGE SCALE GENOMIC DNA]</scope>
    <source>
        <strain evidence="1 2">FMUON74</strain>
        <plasmid evidence="1 2">pFMUON74</plasmid>
    </source>
</reference>
<dbReference type="KEGG" id="nwl:NWFMUON74_71980"/>
<sequence>MDATLIIDARRCAGTGVCLPIAAGHLTLTGTVAEPTPGTTLPIASARSAAACCPQEAIAVLEHGPADFQVHQPIVTLGPAGTDADAEAARHCASPWLVDSFAAAMTAAAADPQVLALVAAGYLRLDTDGRAVDSWVDQHFRHDGILRLLRCWESPTKPMCLAVRDDLTRPPETVATHPATRVFATQHAPAARLVTVDAKPLAAAAAASGQVDAAIASVDVVARYPHLRVAAQWAPTMVWLLYGQGISDAP</sequence>
<dbReference type="AlphaFoldDB" id="A0A7G1KXR9"/>
<organism evidence="1 2">
    <name type="scientific">Nocardia wallacei</name>
    <dbReference type="NCBI Taxonomy" id="480035"/>
    <lineage>
        <taxon>Bacteria</taxon>
        <taxon>Bacillati</taxon>
        <taxon>Actinomycetota</taxon>
        <taxon>Actinomycetes</taxon>
        <taxon>Mycobacteriales</taxon>
        <taxon>Nocardiaceae</taxon>
        <taxon>Nocardia</taxon>
    </lineage>
</organism>
<dbReference type="Proteomes" id="UP000516173">
    <property type="component" value="Plasmid pFMUON74"/>
</dbReference>
<name>A0A7G1KXR9_9NOCA</name>
<keyword evidence="1" id="KW-0614">Plasmid</keyword>
<evidence type="ECO:0000313" key="1">
    <source>
        <dbReference type="EMBL" id="BCK59426.1"/>
    </source>
</evidence>
<protein>
    <recommendedName>
        <fullName evidence="3">Ferredoxin</fullName>
    </recommendedName>
</protein>
<dbReference type="EMBL" id="AP023397">
    <property type="protein sequence ID" value="BCK59426.1"/>
    <property type="molecule type" value="Genomic_DNA"/>
</dbReference>
<dbReference type="GeneID" id="80351564"/>
<evidence type="ECO:0008006" key="3">
    <source>
        <dbReference type="Google" id="ProtNLM"/>
    </source>
</evidence>
<accession>A0A7G1KXR9</accession>
<gene>
    <name evidence="1" type="ORF">NWFMUON74_71980</name>
</gene>